<evidence type="ECO:0000313" key="3">
    <source>
        <dbReference type="Proteomes" id="UP000290567"/>
    </source>
</evidence>
<feature type="domain" description="UPF0033" evidence="1">
    <location>
        <begin position="3"/>
        <end position="67"/>
    </location>
</feature>
<dbReference type="OrthoDB" id="9801500at2"/>
<keyword evidence="3" id="KW-1185">Reference proteome</keyword>
<dbReference type="Pfam" id="PF01206">
    <property type="entry name" value="TusA"/>
    <property type="match status" value="1"/>
</dbReference>
<organism evidence="2 3">
    <name type="scientific">Enterococcus florum</name>
    <dbReference type="NCBI Taxonomy" id="2480627"/>
    <lineage>
        <taxon>Bacteria</taxon>
        <taxon>Bacillati</taxon>
        <taxon>Bacillota</taxon>
        <taxon>Bacilli</taxon>
        <taxon>Lactobacillales</taxon>
        <taxon>Enterococcaceae</taxon>
        <taxon>Enterococcus</taxon>
    </lineage>
</organism>
<name>A0A4P5P9W9_9ENTE</name>
<dbReference type="InterPro" id="IPR003787">
    <property type="entry name" value="Sulphur_relay_DsrE/F-like"/>
</dbReference>
<dbReference type="InterPro" id="IPR001455">
    <property type="entry name" value="TusA-like"/>
</dbReference>
<evidence type="ECO:0000259" key="1">
    <source>
        <dbReference type="Pfam" id="PF01206"/>
    </source>
</evidence>
<dbReference type="Gene3D" id="3.40.1260.10">
    <property type="entry name" value="DsrEFH-like"/>
    <property type="match status" value="1"/>
</dbReference>
<dbReference type="Pfam" id="PF02635">
    <property type="entry name" value="DsrE"/>
    <property type="match status" value="1"/>
</dbReference>
<reference evidence="3" key="1">
    <citation type="submission" date="2019-02" db="EMBL/GenBank/DDBJ databases">
        <title>Draft genome sequence of Enterococcus sp. Gos25-1.</title>
        <authorList>
            <person name="Tanaka N."/>
            <person name="Shiwa Y."/>
            <person name="Fujita N."/>
        </authorList>
    </citation>
    <scope>NUCLEOTIDE SEQUENCE [LARGE SCALE GENOMIC DNA]</scope>
    <source>
        <strain evidence="3">Gos25-1</strain>
    </source>
</reference>
<dbReference type="EMBL" id="BJCC01000008">
    <property type="protein sequence ID" value="GCF93021.1"/>
    <property type="molecule type" value="Genomic_DNA"/>
</dbReference>
<evidence type="ECO:0000313" key="2">
    <source>
        <dbReference type="EMBL" id="GCF93021.1"/>
    </source>
</evidence>
<dbReference type="InterPro" id="IPR027396">
    <property type="entry name" value="DsrEFH-like"/>
</dbReference>
<protein>
    <submittedName>
        <fullName evidence="2">Selenium metabolism protein YedF</fullName>
    </submittedName>
</protein>
<dbReference type="InterPro" id="IPR036868">
    <property type="entry name" value="TusA-like_sf"/>
</dbReference>
<dbReference type="AlphaFoldDB" id="A0A4P5P9W9"/>
<dbReference type="SUPFAM" id="SSF75169">
    <property type="entry name" value="DsrEFH-like"/>
    <property type="match status" value="1"/>
</dbReference>
<dbReference type="SUPFAM" id="SSF64307">
    <property type="entry name" value="SirA-like"/>
    <property type="match status" value="1"/>
</dbReference>
<dbReference type="Gene3D" id="3.30.110.40">
    <property type="entry name" value="TusA-like domain"/>
    <property type="match status" value="1"/>
</dbReference>
<comment type="caution">
    <text evidence="2">The sequence shown here is derived from an EMBL/GenBank/DDBJ whole genome shotgun (WGS) entry which is preliminary data.</text>
</comment>
<proteinExistence type="predicted"/>
<dbReference type="InterPro" id="IPR019870">
    <property type="entry name" value="Se_metab_YedF"/>
</dbReference>
<dbReference type="NCBIfam" id="TIGR03527">
    <property type="entry name" value="selenium_YedF"/>
    <property type="match status" value="1"/>
</dbReference>
<dbReference type="RefSeq" id="WP_146621505.1">
    <property type="nucleotide sequence ID" value="NZ_BJCC01000008.1"/>
</dbReference>
<dbReference type="Proteomes" id="UP000290567">
    <property type="component" value="Unassembled WGS sequence"/>
</dbReference>
<sequence>MYKINAIGKACPLPVIETKKALKEHDVVETLVDNEIATQNLKKMADQLGYIYQMEPTGDNYNVVIAKGNQDLVELTDLEEVQEVATTDDYVVVIDTNVMGRGSDDLGKNLLKMFIYSLTEQDVLPKQVIFYNGGVSLVTKESDSLEDLQTLAEQGVEIYACGACLNFFELTEQVAIGEITNMYRIVEMMRQAPKVVKP</sequence>
<gene>
    <name evidence="2" type="ORF">NRIC_09120</name>
</gene>
<accession>A0A4P5P9W9</accession>